<dbReference type="PANTHER" id="PTHR33776">
    <property type="entry name" value="ENDO/EXONUCLEASE/PHOSPHATASE DOMAIN-CONTAINING PROTEIN"/>
    <property type="match status" value="1"/>
</dbReference>
<evidence type="ECO:0008006" key="2">
    <source>
        <dbReference type="Google" id="ProtNLM"/>
    </source>
</evidence>
<dbReference type="InterPro" id="IPR036691">
    <property type="entry name" value="Endo/exonu/phosph_ase_sf"/>
</dbReference>
<dbReference type="Gene3D" id="3.60.10.10">
    <property type="entry name" value="Endonuclease/exonuclease/phosphatase"/>
    <property type="match status" value="1"/>
</dbReference>
<proteinExistence type="predicted"/>
<dbReference type="EMBL" id="GEBQ01021844">
    <property type="protein sequence ID" value="JAT18133.1"/>
    <property type="molecule type" value="Transcribed_RNA"/>
</dbReference>
<evidence type="ECO:0000313" key="1">
    <source>
        <dbReference type="EMBL" id="JAT18133.1"/>
    </source>
</evidence>
<sequence length="342" mass="39798">MNSFSQEMIFESAGIELVINNEFKIILFYIYRPPHPQNVNTFFKYFYDLLSKHLSKQKYCLILGDLNVDWFKQNPITHRLKDLMNEFNLKQFVNSPTRVTSTSSTLIDHVLSNVERDMLQVEVIGTGLSDHFAQNINFLFENSLAQKPIHNTSNETFYDTCSENLKTLNYLLSKENWNSLTETVSATQKFKNFLNIFKYNFTLACPLKRKKKNIPKIAKPWLTKGIITSSKRLKELDFKKKNNKSSEFLNYCSTYKKIYRKVIRAAKATHLTKQLTTTDNLSRDAWRIIDSDRSKPRALLPTDKPSPEVFNQYFANIGQQKHSLITEPTLMSQSDVTCPNTL</sequence>
<dbReference type="GO" id="GO:0003824">
    <property type="term" value="F:catalytic activity"/>
    <property type="evidence" value="ECO:0007669"/>
    <property type="project" value="InterPro"/>
</dbReference>
<organism evidence="1">
    <name type="scientific">Graphocephala atropunctata</name>
    <dbReference type="NCBI Taxonomy" id="36148"/>
    <lineage>
        <taxon>Eukaryota</taxon>
        <taxon>Metazoa</taxon>
        <taxon>Ecdysozoa</taxon>
        <taxon>Arthropoda</taxon>
        <taxon>Hexapoda</taxon>
        <taxon>Insecta</taxon>
        <taxon>Pterygota</taxon>
        <taxon>Neoptera</taxon>
        <taxon>Paraneoptera</taxon>
        <taxon>Hemiptera</taxon>
        <taxon>Auchenorrhyncha</taxon>
        <taxon>Membracoidea</taxon>
        <taxon>Cicadellidae</taxon>
        <taxon>Cicadellinae</taxon>
        <taxon>Cicadellini</taxon>
        <taxon>Graphocephala</taxon>
    </lineage>
</organism>
<dbReference type="PANTHER" id="PTHR33776:SF4">
    <property type="entry name" value="ENDONUCLEASE_EXONUCLEASE_PHOSPHATASE DOMAIN-CONTAINING PROTEIN"/>
    <property type="match status" value="1"/>
</dbReference>
<dbReference type="AlphaFoldDB" id="A0A1B6L331"/>
<accession>A0A1B6L331</accession>
<feature type="non-terminal residue" evidence="1">
    <location>
        <position position="342"/>
    </location>
</feature>
<reference evidence="1" key="1">
    <citation type="submission" date="2015-11" db="EMBL/GenBank/DDBJ databases">
        <title>De novo transcriptome assembly of four potential Pierce s Disease insect vectors from Arizona vineyards.</title>
        <authorList>
            <person name="Tassone E.E."/>
        </authorList>
    </citation>
    <scope>NUCLEOTIDE SEQUENCE</scope>
</reference>
<gene>
    <name evidence="1" type="ORF">g.180</name>
</gene>
<name>A0A1B6L331_9HEMI</name>
<dbReference type="SUPFAM" id="SSF56219">
    <property type="entry name" value="DNase I-like"/>
    <property type="match status" value="1"/>
</dbReference>
<protein>
    <recommendedName>
        <fullName evidence="2">Endonuclease/exonuclease/phosphatase domain-containing protein</fullName>
    </recommendedName>
</protein>